<dbReference type="GO" id="GO:0004560">
    <property type="term" value="F:alpha-L-fucosidase activity"/>
    <property type="evidence" value="ECO:0007669"/>
    <property type="project" value="UniProtKB-EC"/>
</dbReference>
<evidence type="ECO:0000256" key="6">
    <source>
        <dbReference type="ARBA" id="ARBA00023295"/>
    </source>
</evidence>
<dbReference type="PRINTS" id="PR00741">
    <property type="entry name" value="GLHYDRLASE29"/>
</dbReference>
<evidence type="ECO:0000256" key="5">
    <source>
        <dbReference type="ARBA" id="ARBA00022801"/>
    </source>
</evidence>
<reference evidence="11 12" key="1">
    <citation type="submission" date="2020-08" db="EMBL/GenBank/DDBJ databases">
        <title>Genomic Encyclopedia of Type Strains, Phase III (KMG-III): the genomes of soil and plant-associated and newly described type strains.</title>
        <authorList>
            <person name="Whitman W."/>
        </authorList>
    </citation>
    <scope>NUCLEOTIDE SEQUENCE [LARGE SCALE GENOMIC DNA]</scope>
    <source>
        <strain evidence="11 12">CECT 8075</strain>
    </source>
</reference>
<evidence type="ECO:0000256" key="2">
    <source>
        <dbReference type="ARBA" id="ARBA00007951"/>
    </source>
</evidence>
<evidence type="ECO:0000256" key="8">
    <source>
        <dbReference type="SAM" id="SignalP"/>
    </source>
</evidence>
<dbReference type="InterPro" id="IPR000933">
    <property type="entry name" value="Glyco_hydro_29"/>
</dbReference>
<evidence type="ECO:0000259" key="10">
    <source>
        <dbReference type="Pfam" id="PF16757"/>
    </source>
</evidence>
<comment type="function">
    <text evidence="1">Alpha-L-fucosidase is responsible for hydrolyzing the alpha-1,6-linked fucose joined to the reducing-end N-acetylglucosamine of the carbohydrate moieties of glycoproteins.</text>
</comment>
<accession>A0A7W5E0M2</accession>
<proteinExistence type="inferred from homology"/>
<keyword evidence="5 11" id="KW-0378">Hydrolase</keyword>
<dbReference type="PANTHER" id="PTHR10030:SF37">
    <property type="entry name" value="ALPHA-L-FUCOSIDASE-RELATED"/>
    <property type="match status" value="1"/>
</dbReference>
<sequence>MLKNLLALLPLIVLTFHRGTLDAAPPTAAISTSTSTATETNASSDIPTIEPNWESMAERYHVPGWFVDGKVGVWMHWGIPSAADENRPNDGSHYGRLMYSVVPDDFTGKLGMGETLTKWHTERYGHPSEFGYEKLIPLFKAEKWDPDSLAKFVKHNGARFIMPVATHHDNFDMYDSFHPWNAVKMGPKRDTLKEWKAAAKKHGLKFGVSTHLYWSPRFFANARKYQKPGTPEWSLFNMDYDQRGYASQDTWNEHWYARCWDVIEKYDPDMFNNDSPYPSAKTGNNLGLKLFSDYLNRDLQENNGEQTVVLSCKDAKADRAGFTYNLERGSSGEIQPTPWMWATDLSGGWFYRATAVNRMSIPVMIGNAIDAISKNGVVMLNIALRGDGTIPENQAAYLTAFGEVLRTNAEGIYGSRPWKVYGEGPLEIKTGRQGENKKDYSQADIRLTTKDGNLYAFVLATPTEDIVIKTLATGGVLDKTIESVSMMGSDETISWTRSEKGMTIELPKSLSDELVVGFKVTLASP</sequence>
<evidence type="ECO:0000256" key="7">
    <source>
        <dbReference type="SAM" id="MobiDB-lite"/>
    </source>
</evidence>
<dbReference type="SMART" id="SM00812">
    <property type="entry name" value="Alpha_L_fucos"/>
    <property type="match status" value="1"/>
</dbReference>
<comment type="similarity">
    <text evidence="2">Belongs to the glycosyl hydrolase 29 family.</text>
</comment>
<dbReference type="InterPro" id="IPR031919">
    <property type="entry name" value="Fucosidase_C"/>
</dbReference>
<evidence type="ECO:0000256" key="3">
    <source>
        <dbReference type="ARBA" id="ARBA00012662"/>
    </source>
</evidence>
<evidence type="ECO:0000313" key="12">
    <source>
        <dbReference type="Proteomes" id="UP000536179"/>
    </source>
</evidence>
<dbReference type="GO" id="GO:0005764">
    <property type="term" value="C:lysosome"/>
    <property type="evidence" value="ECO:0007669"/>
    <property type="project" value="TreeGrafter"/>
</dbReference>
<dbReference type="GO" id="GO:0016139">
    <property type="term" value="P:glycoside catabolic process"/>
    <property type="evidence" value="ECO:0007669"/>
    <property type="project" value="TreeGrafter"/>
</dbReference>
<dbReference type="EC" id="3.2.1.51" evidence="3"/>
<organism evidence="11 12">
    <name type="scientific">Aporhodopirellula rubra</name>
    <dbReference type="NCBI Taxonomy" id="980271"/>
    <lineage>
        <taxon>Bacteria</taxon>
        <taxon>Pseudomonadati</taxon>
        <taxon>Planctomycetota</taxon>
        <taxon>Planctomycetia</taxon>
        <taxon>Pirellulales</taxon>
        <taxon>Pirellulaceae</taxon>
        <taxon>Aporhodopirellula</taxon>
    </lineage>
</organism>
<keyword evidence="12" id="KW-1185">Reference proteome</keyword>
<dbReference type="AlphaFoldDB" id="A0A7W5E0M2"/>
<dbReference type="Gene3D" id="3.20.20.80">
    <property type="entry name" value="Glycosidases"/>
    <property type="match status" value="1"/>
</dbReference>
<comment type="caution">
    <text evidence="11">The sequence shown here is derived from an EMBL/GenBank/DDBJ whole genome shotgun (WGS) entry which is preliminary data.</text>
</comment>
<dbReference type="InterPro" id="IPR016286">
    <property type="entry name" value="FUC_metazoa-typ"/>
</dbReference>
<dbReference type="Gene3D" id="2.60.40.1180">
    <property type="entry name" value="Golgi alpha-mannosidase II"/>
    <property type="match status" value="1"/>
</dbReference>
<feature type="signal peptide" evidence="8">
    <location>
        <begin position="1"/>
        <end position="23"/>
    </location>
</feature>
<dbReference type="Pfam" id="PF01120">
    <property type="entry name" value="Alpha_L_fucos"/>
    <property type="match status" value="1"/>
</dbReference>
<dbReference type="PIRSF" id="PIRSF001092">
    <property type="entry name" value="Alpha-L-fucosidase"/>
    <property type="match status" value="1"/>
</dbReference>
<dbReference type="PANTHER" id="PTHR10030">
    <property type="entry name" value="ALPHA-L-FUCOSIDASE"/>
    <property type="match status" value="1"/>
</dbReference>
<keyword evidence="4 8" id="KW-0732">Signal</keyword>
<dbReference type="GO" id="GO:0006004">
    <property type="term" value="P:fucose metabolic process"/>
    <property type="evidence" value="ECO:0007669"/>
    <property type="project" value="InterPro"/>
</dbReference>
<feature type="domain" description="Glycoside hydrolase family 29 N-terminal" evidence="9">
    <location>
        <begin position="42"/>
        <end position="410"/>
    </location>
</feature>
<dbReference type="SUPFAM" id="SSF51445">
    <property type="entry name" value="(Trans)glycosidases"/>
    <property type="match status" value="1"/>
</dbReference>
<evidence type="ECO:0000256" key="1">
    <source>
        <dbReference type="ARBA" id="ARBA00004071"/>
    </source>
</evidence>
<dbReference type="RefSeq" id="WP_184306220.1">
    <property type="nucleotide sequence ID" value="NZ_JACHXU010000013.1"/>
</dbReference>
<dbReference type="Proteomes" id="UP000536179">
    <property type="component" value="Unassembled WGS sequence"/>
</dbReference>
<dbReference type="InterPro" id="IPR057739">
    <property type="entry name" value="Glyco_hydro_29_N"/>
</dbReference>
<feature type="domain" description="Alpha-L-fucosidase C-terminal" evidence="10">
    <location>
        <begin position="438"/>
        <end position="514"/>
    </location>
</feature>
<feature type="region of interest" description="Disordered" evidence="7">
    <location>
        <begin position="25"/>
        <end position="46"/>
    </location>
</feature>
<gene>
    <name evidence="11" type="ORF">FHS27_003788</name>
</gene>
<name>A0A7W5E0M2_9BACT</name>
<dbReference type="InterPro" id="IPR017853">
    <property type="entry name" value="GH"/>
</dbReference>
<dbReference type="InterPro" id="IPR013780">
    <property type="entry name" value="Glyco_hydro_b"/>
</dbReference>
<protein>
    <recommendedName>
        <fullName evidence="3">alpha-L-fucosidase</fullName>
        <ecNumber evidence="3">3.2.1.51</ecNumber>
    </recommendedName>
</protein>
<feature type="chain" id="PRO_5031239033" description="alpha-L-fucosidase" evidence="8">
    <location>
        <begin position="24"/>
        <end position="525"/>
    </location>
</feature>
<evidence type="ECO:0000313" key="11">
    <source>
        <dbReference type="EMBL" id="MBB3207961.1"/>
    </source>
</evidence>
<feature type="compositionally biased region" description="Low complexity" evidence="7">
    <location>
        <begin position="25"/>
        <end position="44"/>
    </location>
</feature>
<keyword evidence="6 11" id="KW-0326">Glycosidase</keyword>
<dbReference type="EMBL" id="JACHXU010000013">
    <property type="protein sequence ID" value="MBB3207961.1"/>
    <property type="molecule type" value="Genomic_DNA"/>
</dbReference>
<dbReference type="Pfam" id="PF16757">
    <property type="entry name" value="Fucosidase_C"/>
    <property type="match status" value="1"/>
</dbReference>
<evidence type="ECO:0000259" key="9">
    <source>
        <dbReference type="Pfam" id="PF01120"/>
    </source>
</evidence>
<evidence type="ECO:0000256" key="4">
    <source>
        <dbReference type="ARBA" id="ARBA00022729"/>
    </source>
</evidence>